<sequence length="189" mass="22235">MARERKFSNEELYQTTKQLLLQYGYEGYTITLLANQLDVSRAAIYKYYDNKEELLSEYMVYEFESFLSKLEKISEEKTFSDQFNALFAFIFNDMSLYQLREMGMQIPTVNKTIAKNKQKLSEIHKILYTSLEEFIQLGKQEKVIREDIPSNIVLGLIFQTVNIPNTEGMPHQLWVEKIKEVVCHGLFAI</sequence>
<dbReference type="InterPro" id="IPR001647">
    <property type="entry name" value="HTH_TetR"/>
</dbReference>
<feature type="domain" description="HTH tetR-type" evidence="4">
    <location>
        <begin position="6"/>
        <end position="66"/>
    </location>
</feature>
<evidence type="ECO:0000256" key="2">
    <source>
        <dbReference type="ARBA" id="ARBA00023125"/>
    </source>
</evidence>
<dbReference type="Pfam" id="PF00440">
    <property type="entry name" value="TetR_N"/>
    <property type="match status" value="1"/>
</dbReference>
<dbReference type="PANTHER" id="PTHR43479">
    <property type="entry name" value="ACREF/ENVCD OPERON REPRESSOR-RELATED"/>
    <property type="match status" value="1"/>
</dbReference>
<gene>
    <name evidence="5" type="ORF">GCM10008025_21740</name>
</gene>
<name>A0A916RZG4_9BACI</name>
<evidence type="ECO:0000256" key="3">
    <source>
        <dbReference type="PROSITE-ProRule" id="PRU00335"/>
    </source>
</evidence>
<keyword evidence="1" id="KW-0678">Repressor</keyword>
<keyword evidence="6" id="KW-1185">Reference proteome</keyword>
<accession>A0A916RZG4</accession>
<evidence type="ECO:0000313" key="6">
    <source>
        <dbReference type="Proteomes" id="UP000613512"/>
    </source>
</evidence>
<dbReference type="SUPFAM" id="SSF46689">
    <property type="entry name" value="Homeodomain-like"/>
    <property type="match status" value="1"/>
</dbReference>
<dbReference type="PRINTS" id="PR00455">
    <property type="entry name" value="HTHTETR"/>
</dbReference>
<feature type="DNA-binding region" description="H-T-H motif" evidence="3">
    <location>
        <begin position="29"/>
        <end position="48"/>
    </location>
</feature>
<evidence type="ECO:0000313" key="5">
    <source>
        <dbReference type="EMBL" id="GGA77937.1"/>
    </source>
</evidence>
<protein>
    <recommendedName>
        <fullName evidence="4">HTH tetR-type domain-containing protein</fullName>
    </recommendedName>
</protein>
<organism evidence="5 6">
    <name type="scientific">Ornithinibacillus halotolerans</name>
    <dbReference type="NCBI Taxonomy" id="1274357"/>
    <lineage>
        <taxon>Bacteria</taxon>
        <taxon>Bacillati</taxon>
        <taxon>Bacillota</taxon>
        <taxon>Bacilli</taxon>
        <taxon>Bacillales</taxon>
        <taxon>Bacillaceae</taxon>
        <taxon>Ornithinibacillus</taxon>
    </lineage>
</organism>
<dbReference type="GO" id="GO:0003677">
    <property type="term" value="F:DNA binding"/>
    <property type="evidence" value="ECO:0007669"/>
    <property type="project" value="UniProtKB-UniRule"/>
</dbReference>
<proteinExistence type="predicted"/>
<keyword evidence="2 3" id="KW-0238">DNA-binding</keyword>
<comment type="caution">
    <text evidence="5">The sequence shown here is derived from an EMBL/GenBank/DDBJ whole genome shotgun (WGS) entry which is preliminary data.</text>
</comment>
<dbReference type="PANTHER" id="PTHR43479:SF11">
    <property type="entry name" value="ACREF_ENVCD OPERON REPRESSOR-RELATED"/>
    <property type="match status" value="1"/>
</dbReference>
<dbReference type="EMBL" id="BMEY01000010">
    <property type="protein sequence ID" value="GGA77937.1"/>
    <property type="molecule type" value="Genomic_DNA"/>
</dbReference>
<dbReference type="AlphaFoldDB" id="A0A916RZG4"/>
<dbReference type="InterPro" id="IPR050624">
    <property type="entry name" value="HTH-type_Tx_Regulator"/>
</dbReference>
<dbReference type="PROSITE" id="PS50977">
    <property type="entry name" value="HTH_TETR_2"/>
    <property type="match status" value="1"/>
</dbReference>
<dbReference type="Gene3D" id="1.10.357.10">
    <property type="entry name" value="Tetracycline Repressor, domain 2"/>
    <property type="match status" value="1"/>
</dbReference>
<reference evidence="5" key="2">
    <citation type="submission" date="2020-09" db="EMBL/GenBank/DDBJ databases">
        <authorList>
            <person name="Sun Q."/>
            <person name="Zhou Y."/>
        </authorList>
    </citation>
    <scope>NUCLEOTIDE SEQUENCE</scope>
    <source>
        <strain evidence="5">CGMCC 1.12408</strain>
    </source>
</reference>
<evidence type="ECO:0000259" key="4">
    <source>
        <dbReference type="PROSITE" id="PS50977"/>
    </source>
</evidence>
<reference evidence="5" key="1">
    <citation type="journal article" date="2014" name="Int. J. Syst. Evol. Microbiol.">
        <title>Complete genome sequence of Corynebacterium casei LMG S-19264T (=DSM 44701T), isolated from a smear-ripened cheese.</title>
        <authorList>
            <consortium name="US DOE Joint Genome Institute (JGI-PGF)"/>
            <person name="Walter F."/>
            <person name="Albersmeier A."/>
            <person name="Kalinowski J."/>
            <person name="Ruckert C."/>
        </authorList>
    </citation>
    <scope>NUCLEOTIDE SEQUENCE</scope>
    <source>
        <strain evidence="5">CGMCC 1.12408</strain>
    </source>
</reference>
<evidence type="ECO:0000256" key="1">
    <source>
        <dbReference type="ARBA" id="ARBA00022491"/>
    </source>
</evidence>
<dbReference type="Proteomes" id="UP000613512">
    <property type="component" value="Unassembled WGS sequence"/>
</dbReference>
<dbReference type="InterPro" id="IPR009057">
    <property type="entry name" value="Homeodomain-like_sf"/>
</dbReference>
<dbReference type="RefSeq" id="WP_188384690.1">
    <property type="nucleotide sequence ID" value="NZ_BMEY01000010.1"/>
</dbReference>